<name>A0A238BLM9_9BILA</name>
<dbReference type="EMBL" id="KZ270307">
    <property type="protein sequence ID" value="OZC05954.1"/>
    <property type="molecule type" value="Genomic_DNA"/>
</dbReference>
<evidence type="ECO:0000313" key="2">
    <source>
        <dbReference type="Proteomes" id="UP000242913"/>
    </source>
</evidence>
<protein>
    <submittedName>
        <fullName evidence="1">Uncharacterized protein</fullName>
    </submittedName>
</protein>
<dbReference type="Proteomes" id="UP000242913">
    <property type="component" value="Unassembled WGS sequence"/>
</dbReference>
<proteinExistence type="predicted"/>
<sequence>MRQTISIISRKSHRWLINKIILNVTKMMHSQYQLERSYNIAEQFKDNMSRIIFEGTHFKRLSQQSATFEK</sequence>
<organism evidence="1 2">
    <name type="scientific">Onchocerca flexuosa</name>
    <dbReference type="NCBI Taxonomy" id="387005"/>
    <lineage>
        <taxon>Eukaryota</taxon>
        <taxon>Metazoa</taxon>
        <taxon>Ecdysozoa</taxon>
        <taxon>Nematoda</taxon>
        <taxon>Chromadorea</taxon>
        <taxon>Rhabditida</taxon>
        <taxon>Spirurina</taxon>
        <taxon>Spiruromorpha</taxon>
        <taxon>Filarioidea</taxon>
        <taxon>Onchocercidae</taxon>
        <taxon>Onchocerca</taxon>
    </lineage>
</organism>
<dbReference type="AlphaFoldDB" id="A0A238BLM9"/>
<gene>
    <name evidence="1" type="ORF">X798_07068</name>
</gene>
<accession>A0A238BLM9</accession>
<dbReference type="OrthoDB" id="5863459at2759"/>
<reference evidence="1 2" key="1">
    <citation type="submission" date="2015-12" db="EMBL/GenBank/DDBJ databases">
        <title>Draft genome of the nematode, Onchocerca flexuosa.</title>
        <authorList>
            <person name="Mitreva M."/>
        </authorList>
    </citation>
    <scope>NUCLEOTIDE SEQUENCE [LARGE SCALE GENOMIC DNA]</scope>
    <source>
        <strain evidence="1">Red Deer</strain>
    </source>
</reference>
<evidence type="ECO:0000313" key="1">
    <source>
        <dbReference type="EMBL" id="OZC05954.1"/>
    </source>
</evidence>
<keyword evidence="2" id="KW-1185">Reference proteome</keyword>